<evidence type="ECO:0000313" key="2">
    <source>
        <dbReference type="Proteomes" id="UP001139971"/>
    </source>
</evidence>
<dbReference type="RefSeq" id="WP_263542284.1">
    <property type="nucleotide sequence ID" value="NZ_JAOVZO020000019.1"/>
</dbReference>
<reference evidence="1" key="1">
    <citation type="submission" date="2023-02" db="EMBL/GenBank/DDBJ databases">
        <title>Tahibacter soli sp. nov. isolated from soil.</title>
        <authorList>
            <person name="Baek J.H."/>
            <person name="Lee J.K."/>
            <person name="Choi D.G."/>
            <person name="Jeon C.O."/>
        </authorList>
    </citation>
    <scope>NUCLEOTIDE SEQUENCE</scope>
    <source>
        <strain evidence="1">BL</strain>
    </source>
</reference>
<gene>
    <name evidence="1" type="ORF">OD750_021065</name>
</gene>
<proteinExistence type="predicted"/>
<evidence type="ECO:0000313" key="1">
    <source>
        <dbReference type="EMBL" id="MDC8015043.1"/>
    </source>
</evidence>
<dbReference type="AlphaFoldDB" id="A0A9X4BJU2"/>
<accession>A0A9X4BJU2</accession>
<dbReference type="EMBL" id="JAOVZO020000019">
    <property type="protein sequence ID" value="MDC8015043.1"/>
    <property type="molecule type" value="Genomic_DNA"/>
</dbReference>
<keyword evidence="2" id="KW-1185">Reference proteome</keyword>
<sequence length="117" mass="13401">MRLIDAIKLIELELPENLRGAMLSCDPRAIEIEGDGYSFWQEKDVNKARWIITKRLRVAEAAGGDIVNWLSRQLEVLDHAKDEVAIYRGYTVSKGGRKEFIVAPVRRLWGVYVKSVE</sequence>
<protein>
    <submittedName>
        <fullName evidence="1">Uncharacterized protein</fullName>
    </submittedName>
</protein>
<name>A0A9X4BJU2_9GAMM</name>
<organism evidence="1 2">
    <name type="scientific">Tahibacter soli</name>
    <dbReference type="NCBI Taxonomy" id="2983605"/>
    <lineage>
        <taxon>Bacteria</taxon>
        <taxon>Pseudomonadati</taxon>
        <taxon>Pseudomonadota</taxon>
        <taxon>Gammaproteobacteria</taxon>
        <taxon>Lysobacterales</taxon>
        <taxon>Rhodanobacteraceae</taxon>
        <taxon>Tahibacter</taxon>
    </lineage>
</organism>
<comment type="caution">
    <text evidence="1">The sequence shown here is derived from an EMBL/GenBank/DDBJ whole genome shotgun (WGS) entry which is preliminary data.</text>
</comment>
<dbReference type="Proteomes" id="UP001139971">
    <property type="component" value="Unassembled WGS sequence"/>
</dbReference>